<dbReference type="CTD" id="66058611"/>
<dbReference type="AlphaFoldDB" id="A0A4E9G044"/>
<reference evidence="3" key="3">
    <citation type="submission" date="2019-12" db="UniProtKB">
        <authorList>
            <consortium name="WormBaseParasite"/>
        </authorList>
    </citation>
    <scope>IDENTIFICATION</scope>
</reference>
<accession>A0A5S6PCL1</accession>
<protein>
    <submittedName>
        <fullName evidence="1 3">Uncharacterized protein</fullName>
    </submittedName>
</protein>
<dbReference type="GeneID" id="66058611"/>
<keyword evidence="2" id="KW-1185">Reference proteome</keyword>
<gene>
    <name evidence="1 3" type="primary">Bm17130</name>
    <name evidence="1" type="ORF">BM_BM17130</name>
</gene>
<organism evidence="1">
    <name type="scientific">Brugia malayi</name>
    <name type="common">Filarial nematode worm</name>
    <dbReference type="NCBI Taxonomy" id="6279"/>
    <lineage>
        <taxon>Eukaryota</taxon>
        <taxon>Metazoa</taxon>
        <taxon>Ecdysozoa</taxon>
        <taxon>Nematoda</taxon>
        <taxon>Chromadorea</taxon>
        <taxon>Rhabditida</taxon>
        <taxon>Spirurina</taxon>
        <taxon>Spiruromorpha</taxon>
        <taxon>Filarioidea</taxon>
        <taxon>Onchocercidae</taxon>
        <taxon>Brugia</taxon>
    </lineage>
</organism>
<evidence type="ECO:0000313" key="2">
    <source>
        <dbReference type="Proteomes" id="UP000006672"/>
    </source>
</evidence>
<reference evidence="1" key="2">
    <citation type="submission" date="2019-04" db="EMBL/GenBank/DDBJ databases">
        <authorList>
            <person name="Howe K."/>
            <person name="Paulini M."/>
            <person name="Williams G."/>
        </authorList>
    </citation>
    <scope>NUCLEOTIDE SEQUENCE [LARGE SCALE GENOMIC DNA]</scope>
    <source>
        <strain evidence="1">FR3</strain>
    </source>
</reference>
<dbReference type="RefSeq" id="XP_042938776.1">
    <property type="nucleotide sequence ID" value="XM_043082842.1"/>
</dbReference>
<dbReference type="Proteomes" id="UP000006672">
    <property type="component" value="Unassembled WGS sequence"/>
</dbReference>
<dbReference type="WBParaSite" id="Bm17130.1">
    <property type="protein sequence ID" value="Bm17130.1"/>
    <property type="gene ID" value="WBGene00268274"/>
</dbReference>
<proteinExistence type="predicted"/>
<accession>A0A4E9G044</accession>
<evidence type="ECO:0000313" key="3">
    <source>
        <dbReference type="WBParaSite" id="Bm17130.1"/>
    </source>
</evidence>
<dbReference type="EMBL" id="CAAKNF010000009">
    <property type="protein sequence ID" value="VIP00043.1"/>
    <property type="molecule type" value="Genomic_DNA"/>
</dbReference>
<dbReference type="KEGG" id="bmy:BM_BM17130"/>
<name>A0A4E9G044_BRUMA</name>
<evidence type="ECO:0000313" key="1">
    <source>
        <dbReference type="EMBL" id="VIP00043.1"/>
    </source>
</evidence>
<sequence length="89" mass="10499">MAQTSAKKGTISQTIPLVRKKNFPRVIHSHDHVVVNCVVRHHKRLRPLKLIQLKSYCRTMYVIRLSLLPIRPHLKIILRHLLFSFTVTR</sequence>
<reference evidence="2" key="1">
    <citation type="journal article" date="2007" name="Science">
        <title>Draft genome of the filarial nematode parasite Brugia malayi.</title>
        <authorList>
            <person name="Ghedin E."/>
            <person name="Wang S."/>
            <person name="Spiro D."/>
            <person name="Caler E."/>
            <person name="Zhao Q."/>
            <person name="Crabtree J."/>
            <person name="Allen J.E."/>
            <person name="Delcher A.L."/>
            <person name="Guiliano D.B."/>
            <person name="Miranda-Saavedra D."/>
            <person name="Angiuoli S.V."/>
            <person name="Creasy T."/>
            <person name="Amedeo P."/>
            <person name="Haas B."/>
            <person name="El-Sayed N.M."/>
            <person name="Wortman J.R."/>
            <person name="Feldblyum T."/>
            <person name="Tallon L."/>
            <person name="Schatz M."/>
            <person name="Shumway M."/>
            <person name="Koo H."/>
            <person name="Salzberg S.L."/>
            <person name="Schobel S."/>
            <person name="Pertea M."/>
            <person name="Pop M."/>
            <person name="White O."/>
            <person name="Barton G.J."/>
            <person name="Carlow C.K."/>
            <person name="Crawford M.J."/>
            <person name="Daub J."/>
            <person name="Dimmic M.W."/>
            <person name="Estes C.F."/>
            <person name="Foster J.M."/>
            <person name="Ganatra M."/>
            <person name="Gregory W.F."/>
            <person name="Johnson N.M."/>
            <person name="Jin J."/>
            <person name="Komuniecki R."/>
            <person name="Korf I."/>
            <person name="Kumar S."/>
            <person name="Laney S."/>
            <person name="Li B.W."/>
            <person name="Li W."/>
            <person name="Lindblom T.H."/>
            <person name="Lustigman S."/>
            <person name="Ma D."/>
            <person name="Maina C.V."/>
            <person name="Martin D.M."/>
            <person name="McCarter J.P."/>
            <person name="McReynolds L."/>
            <person name="Mitreva M."/>
            <person name="Nutman T.B."/>
            <person name="Parkinson J."/>
            <person name="Peregrin-Alvarez J.M."/>
            <person name="Poole C."/>
            <person name="Ren Q."/>
            <person name="Saunders L."/>
            <person name="Sluder A.E."/>
            <person name="Smith K."/>
            <person name="Stanke M."/>
            <person name="Unnasch T.R."/>
            <person name="Ware J."/>
            <person name="Wei A.D."/>
            <person name="Weil G."/>
            <person name="Williams D.J."/>
            <person name="Zhang Y."/>
            <person name="Williams S.A."/>
            <person name="Fraser-Liggett C."/>
            <person name="Slatko B."/>
            <person name="Blaxter M.L."/>
            <person name="Scott A.L."/>
        </authorList>
    </citation>
    <scope>NUCLEOTIDE SEQUENCE</scope>
    <source>
        <strain evidence="2">FR3</strain>
    </source>
</reference>